<dbReference type="SMART" id="SM00028">
    <property type="entry name" value="TPR"/>
    <property type="match status" value="5"/>
</dbReference>
<dbReference type="Pfam" id="PF13432">
    <property type="entry name" value="TPR_16"/>
    <property type="match status" value="2"/>
</dbReference>
<reference evidence="8 9" key="1">
    <citation type="journal article" date="2019" name="Nat. Microbiol.">
        <title>Mediterranean grassland soil C-N compound turnover is dependent on rainfall and depth, and is mediated by genomically divergent microorganisms.</title>
        <authorList>
            <person name="Diamond S."/>
            <person name="Andeer P.F."/>
            <person name="Li Z."/>
            <person name="Crits-Christoph A."/>
            <person name="Burstein D."/>
            <person name="Anantharaman K."/>
            <person name="Lane K.R."/>
            <person name="Thomas B.C."/>
            <person name="Pan C."/>
            <person name="Northen T.R."/>
            <person name="Banfield J.F."/>
        </authorList>
    </citation>
    <scope>NUCLEOTIDE SEQUENCE [LARGE SCALE GENOMIC DNA]</scope>
    <source>
        <strain evidence="8">WS_8</strain>
    </source>
</reference>
<dbReference type="Gene3D" id="1.10.510.10">
    <property type="entry name" value="Transferase(Phosphotransferase) domain 1"/>
    <property type="match status" value="1"/>
</dbReference>
<keyword evidence="5" id="KW-0802">TPR repeat</keyword>
<dbReference type="EMBL" id="VBOY01000121">
    <property type="protein sequence ID" value="TMQ62915.1"/>
    <property type="molecule type" value="Genomic_DNA"/>
</dbReference>
<evidence type="ECO:0000256" key="6">
    <source>
        <dbReference type="PROSITE-ProRule" id="PRU10141"/>
    </source>
</evidence>
<dbReference type="PROSITE" id="PS50293">
    <property type="entry name" value="TPR_REGION"/>
    <property type="match status" value="1"/>
</dbReference>
<dbReference type="PROSITE" id="PS00109">
    <property type="entry name" value="PROTEIN_KINASE_TYR"/>
    <property type="match status" value="1"/>
</dbReference>
<feature type="repeat" description="TPR" evidence="5">
    <location>
        <begin position="627"/>
        <end position="660"/>
    </location>
</feature>
<evidence type="ECO:0000256" key="2">
    <source>
        <dbReference type="ARBA" id="ARBA00022741"/>
    </source>
</evidence>
<keyword evidence="4 6" id="KW-0067">ATP-binding</keyword>
<keyword evidence="1" id="KW-0808">Transferase</keyword>
<dbReference type="GO" id="GO:0004674">
    <property type="term" value="F:protein serine/threonine kinase activity"/>
    <property type="evidence" value="ECO:0007669"/>
    <property type="project" value="TreeGrafter"/>
</dbReference>
<dbReference type="SUPFAM" id="SSF48452">
    <property type="entry name" value="TPR-like"/>
    <property type="match status" value="2"/>
</dbReference>
<dbReference type="AlphaFoldDB" id="A0A538TH08"/>
<sequence length="756" mass="81772">MIGRAVDRFRIVARLGQGGMGSVWRAEDTLLGRPVALKLLAEELAGSEKARRRFLREARAASSLDHPCVATVYGSGEVGDLVYIALALVDGETVADCAARQPFELGQGVRLGLAVAETLGHAHGRGVIHRDVTGRNIMIDRDGRVFVLDFGLAFMTDLSRLTSHETNLGTAAYMAPEIALGHDADPRTDLYGLGVVLYEALTGTLPFRQERAEGLLYAAVHERPEAPAARREGLPGWIDRVILRLLEKRPEDRYPDSDALIVDLRRSASAVSGLRVSHALVGAGTTHQVAAPRANAVALLPFRDLSATNSDVVEPRAAQALTEAVRAALGKAVGLEVISLEPAGEGPDSPPGREQARRLGARLLLEGSTRGAGDRVRLSYSLVEVANGAQVAGDTVDGTADNLFNLEDRLVESLLAALRAESGLDRETRRAGRDPQAHQSFLDAIARLRRTDDERSVDAGLAMLETLRHEQGDSASVWAALGRAYVTKFQLRSERSWAIQAAEVCQRALDLDPHAPEVFVTLAELHGATGRHEEARGAFERALELRPEYAEAWSGLSLAYLKSNRFVEAEEACRRAIALRPQARPHRPGAAPRSRKGFRSCIRGVHADRLDEALGEYGRSLEIQPTPDAWTGLGTVLFYMGRYEDSAEAFERAIALRPLDPRMWGNLASACDCIPSREARAAEALDRAISLMLERLGSNPGSAEDWALLAGWRADRGDRTQASEAIERALTLAPEDTSVMAKVAAAHVLLGEEAAA</sequence>
<evidence type="ECO:0000313" key="8">
    <source>
        <dbReference type="EMBL" id="TMQ62915.1"/>
    </source>
</evidence>
<evidence type="ECO:0000256" key="1">
    <source>
        <dbReference type="ARBA" id="ARBA00022679"/>
    </source>
</evidence>
<dbReference type="PROSITE" id="PS50005">
    <property type="entry name" value="TPR"/>
    <property type="match status" value="4"/>
</dbReference>
<feature type="non-terminal residue" evidence="8">
    <location>
        <position position="756"/>
    </location>
</feature>
<dbReference type="InterPro" id="IPR017441">
    <property type="entry name" value="Protein_kinase_ATP_BS"/>
</dbReference>
<dbReference type="InterPro" id="IPR011990">
    <property type="entry name" value="TPR-like_helical_dom_sf"/>
</dbReference>
<evidence type="ECO:0000259" key="7">
    <source>
        <dbReference type="PROSITE" id="PS50011"/>
    </source>
</evidence>
<evidence type="ECO:0000256" key="3">
    <source>
        <dbReference type="ARBA" id="ARBA00022777"/>
    </source>
</evidence>
<dbReference type="InterPro" id="IPR011009">
    <property type="entry name" value="Kinase-like_dom_sf"/>
</dbReference>
<gene>
    <name evidence="8" type="ORF">E6K78_11120</name>
</gene>
<dbReference type="Gene3D" id="3.30.200.20">
    <property type="entry name" value="Phosphorylase Kinase, domain 1"/>
    <property type="match status" value="1"/>
</dbReference>
<accession>A0A538TH08</accession>
<keyword evidence="2 6" id="KW-0547">Nucleotide-binding</keyword>
<feature type="repeat" description="TPR" evidence="5">
    <location>
        <begin position="550"/>
        <end position="583"/>
    </location>
</feature>
<evidence type="ECO:0000256" key="5">
    <source>
        <dbReference type="PROSITE-ProRule" id="PRU00339"/>
    </source>
</evidence>
<dbReference type="InterPro" id="IPR019734">
    <property type="entry name" value="TPR_rpt"/>
</dbReference>
<dbReference type="PANTHER" id="PTHR43289">
    <property type="entry name" value="MITOGEN-ACTIVATED PROTEIN KINASE KINASE KINASE 20-RELATED"/>
    <property type="match status" value="1"/>
</dbReference>
<dbReference type="PROSITE" id="PS50011">
    <property type="entry name" value="PROTEIN_KINASE_DOM"/>
    <property type="match status" value="1"/>
</dbReference>
<dbReference type="Gene3D" id="1.25.40.10">
    <property type="entry name" value="Tetratricopeptide repeat domain"/>
    <property type="match status" value="3"/>
</dbReference>
<dbReference type="InterPro" id="IPR000719">
    <property type="entry name" value="Prot_kinase_dom"/>
</dbReference>
<feature type="repeat" description="TPR" evidence="5">
    <location>
        <begin position="516"/>
        <end position="549"/>
    </location>
</feature>
<dbReference type="GO" id="GO:0005524">
    <property type="term" value="F:ATP binding"/>
    <property type="evidence" value="ECO:0007669"/>
    <property type="project" value="UniProtKB-UniRule"/>
</dbReference>
<dbReference type="PANTHER" id="PTHR43289:SF6">
    <property type="entry name" value="SERINE_THREONINE-PROTEIN KINASE NEKL-3"/>
    <property type="match status" value="1"/>
</dbReference>
<dbReference type="PROSITE" id="PS00107">
    <property type="entry name" value="PROTEIN_KINASE_ATP"/>
    <property type="match status" value="1"/>
</dbReference>
<evidence type="ECO:0000313" key="9">
    <source>
        <dbReference type="Proteomes" id="UP000316609"/>
    </source>
</evidence>
<organism evidence="8 9">
    <name type="scientific">Eiseniibacteriota bacterium</name>
    <dbReference type="NCBI Taxonomy" id="2212470"/>
    <lineage>
        <taxon>Bacteria</taxon>
        <taxon>Candidatus Eiseniibacteriota</taxon>
    </lineage>
</organism>
<dbReference type="CDD" id="cd14014">
    <property type="entry name" value="STKc_PknB_like"/>
    <property type="match status" value="1"/>
</dbReference>
<keyword evidence="3" id="KW-0418">Kinase</keyword>
<comment type="caution">
    <text evidence="8">The sequence shown here is derived from an EMBL/GenBank/DDBJ whole genome shotgun (WGS) entry which is preliminary data.</text>
</comment>
<feature type="repeat" description="TPR" evidence="5">
    <location>
        <begin position="703"/>
        <end position="736"/>
    </location>
</feature>
<dbReference type="Pfam" id="PF00069">
    <property type="entry name" value="Pkinase"/>
    <property type="match status" value="1"/>
</dbReference>
<evidence type="ECO:0000256" key="4">
    <source>
        <dbReference type="ARBA" id="ARBA00022840"/>
    </source>
</evidence>
<proteinExistence type="predicted"/>
<feature type="binding site" evidence="6">
    <location>
        <position position="38"/>
    </location>
    <ligand>
        <name>ATP</name>
        <dbReference type="ChEBI" id="CHEBI:30616"/>
    </ligand>
</feature>
<dbReference type="Proteomes" id="UP000316609">
    <property type="component" value="Unassembled WGS sequence"/>
</dbReference>
<protein>
    <submittedName>
        <fullName evidence="8">Tetratricopeptide repeat protein</fullName>
    </submittedName>
</protein>
<dbReference type="SUPFAM" id="SSF56112">
    <property type="entry name" value="Protein kinase-like (PK-like)"/>
    <property type="match status" value="1"/>
</dbReference>
<feature type="domain" description="Protein kinase" evidence="7">
    <location>
        <begin position="9"/>
        <end position="281"/>
    </location>
</feature>
<dbReference type="InterPro" id="IPR008266">
    <property type="entry name" value="Tyr_kinase_AS"/>
</dbReference>
<name>A0A538TH08_UNCEI</name>